<evidence type="ECO:0000256" key="4">
    <source>
        <dbReference type="ARBA" id="ARBA00022723"/>
    </source>
</evidence>
<evidence type="ECO:0000256" key="13">
    <source>
        <dbReference type="ARBA" id="ARBA00044502"/>
    </source>
</evidence>
<dbReference type="AlphaFoldDB" id="A0A6A6UYI0"/>
<keyword evidence="9 18" id="KW-0503">Monooxygenase</keyword>
<dbReference type="Pfam" id="PF03443">
    <property type="entry name" value="AA9"/>
    <property type="match status" value="1"/>
</dbReference>
<evidence type="ECO:0000313" key="18">
    <source>
        <dbReference type="EMBL" id="KAF2743332.1"/>
    </source>
</evidence>
<evidence type="ECO:0000256" key="14">
    <source>
        <dbReference type="ARBA" id="ARBA00045077"/>
    </source>
</evidence>
<keyword evidence="6" id="KW-0136">Cellulose degradation</keyword>
<feature type="signal peptide" evidence="16">
    <location>
        <begin position="1"/>
        <end position="16"/>
    </location>
</feature>
<keyword evidence="10" id="KW-1015">Disulfide bond</keyword>
<gene>
    <name evidence="18" type="ORF">M011DRAFT_471495</name>
</gene>
<dbReference type="InterPro" id="IPR005103">
    <property type="entry name" value="AA9_LPMO"/>
</dbReference>
<dbReference type="PANTHER" id="PTHR33353">
    <property type="entry name" value="PUTATIVE (AFU_ORTHOLOGUE AFUA_1G12560)-RELATED"/>
    <property type="match status" value="1"/>
</dbReference>
<evidence type="ECO:0000256" key="3">
    <source>
        <dbReference type="ARBA" id="ARBA00022525"/>
    </source>
</evidence>
<comment type="catalytic activity">
    <reaction evidence="14">
        <text>[(1-&gt;4)-beta-D-glucosyl]n+m + reduced acceptor + O2 = 4-dehydro-beta-D-glucosyl-[(1-&gt;4)-beta-D-glucosyl]n-1 + [(1-&gt;4)-beta-D-glucosyl]m + acceptor + H2O.</text>
        <dbReference type="EC" id="1.14.99.56"/>
    </reaction>
</comment>
<dbReference type="Proteomes" id="UP000799440">
    <property type="component" value="Unassembled WGS sequence"/>
</dbReference>
<evidence type="ECO:0000256" key="16">
    <source>
        <dbReference type="SAM" id="SignalP"/>
    </source>
</evidence>
<evidence type="ECO:0000256" key="9">
    <source>
        <dbReference type="ARBA" id="ARBA00023033"/>
    </source>
</evidence>
<dbReference type="GO" id="GO:0030245">
    <property type="term" value="P:cellulose catabolic process"/>
    <property type="evidence" value="ECO:0007669"/>
    <property type="project" value="UniProtKB-KW"/>
</dbReference>
<evidence type="ECO:0000256" key="12">
    <source>
        <dbReference type="ARBA" id="ARBA00023326"/>
    </source>
</evidence>
<keyword evidence="3" id="KW-0964">Secreted</keyword>
<proteinExistence type="inferred from homology"/>
<evidence type="ECO:0000256" key="15">
    <source>
        <dbReference type="ARBA" id="ARBA00047174"/>
    </source>
</evidence>
<evidence type="ECO:0000256" key="6">
    <source>
        <dbReference type="ARBA" id="ARBA00023001"/>
    </source>
</evidence>
<keyword evidence="19" id="KW-1185">Reference proteome</keyword>
<dbReference type="GO" id="GO:0005576">
    <property type="term" value="C:extracellular region"/>
    <property type="evidence" value="ECO:0007669"/>
    <property type="project" value="UniProtKB-SubCell"/>
</dbReference>
<sequence length="232" mass="24949">MHLLPPILLLATTAQAHYRFSRLILNGVSEPKEWTSIRQTKNYQSNSGVTDVNSPDMRCFQMRPGTGTATIAAGEKLGFVAESEITHFGPVQFYMARVPDGADINTWEPAGNVWAKVAKIDAVKGSAGYTSGVETWPAYQKKSVDFTLPKSLPSGKYLVRVESIALHQASNPGGAQIYLSCAQVNVTGGGNGNPGPLVAFPGAYNRNDPGLIWSYYPVKTSYTAPGPAVWQG</sequence>
<keyword evidence="7" id="KW-0560">Oxidoreductase</keyword>
<keyword evidence="4" id="KW-0479">Metal-binding</keyword>
<dbReference type="GO" id="GO:0004497">
    <property type="term" value="F:monooxygenase activity"/>
    <property type="evidence" value="ECO:0007669"/>
    <property type="project" value="UniProtKB-KW"/>
</dbReference>
<evidence type="ECO:0000256" key="10">
    <source>
        <dbReference type="ARBA" id="ARBA00023157"/>
    </source>
</evidence>
<keyword evidence="8" id="KW-0186">Copper</keyword>
<dbReference type="PANTHER" id="PTHR33353:SF10">
    <property type="entry name" value="ENDO-BETA-1,4-GLUCANASE D"/>
    <property type="match status" value="1"/>
</dbReference>
<reference evidence="18" key="1">
    <citation type="journal article" date="2020" name="Stud. Mycol.">
        <title>101 Dothideomycetes genomes: a test case for predicting lifestyles and emergence of pathogens.</title>
        <authorList>
            <person name="Haridas S."/>
            <person name="Albert R."/>
            <person name="Binder M."/>
            <person name="Bloem J."/>
            <person name="Labutti K."/>
            <person name="Salamov A."/>
            <person name="Andreopoulos B."/>
            <person name="Baker S."/>
            <person name="Barry K."/>
            <person name="Bills G."/>
            <person name="Bluhm B."/>
            <person name="Cannon C."/>
            <person name="Castanera R."/>
            <person name="Culley D."/>
            <person name="Daum C."/>
            <person name="Ezra D."/>
            <person name="Gonzalez J."/>
            <person name="Henrissat B."/>
            <person name="Kuo A."/>
            <person name="Liang C."/>
            <person name="Lipzen A."/>
            <person name="Lutzoni F."/>
            <person name="Magnuson J."/>
            <person name="Mondo S."/>
            <person name="Nolan M."/>
            <person name="Ohm R."/>
            <person name="Pangilinan J."/>
            <person name="Park H.-J."/>
            <person name="Ramirez L."/>
            <person name="Alfaro M."/>
            <person name="Sun H."/>
            <person name="Tritt A."/>
            <person name="Yoshinaga Y."/>
            <person name="Zwiers L.-H."/>
            <person name="Turgeon B."/>
            <person name="Goodwin S."/>
            <person name="Spatafora J."/>
            <person name="Crous P."/>
            <person name="Grigoriev I."/>
        </authorList>
    </citation>
    <scope>NUCLEOTIDE SEQUENCE</scope>
    <source>
        <strain evidence="18">CBS 119925</strain>
    </source>
</reference>
<keyword evidence="12" id="KW-0624">Polysaccharide degradation</keyword>
<feature type="domain" description="Auxiliary Activity family 9 catalytic" evidence="17">
    <location>
        <begin position="17"/>
        <end position="222"/>
    </location>
</feature>
<protein>
    <recommendedName>
        <fullName evidence="15">lytic cellulose monooxygenase (C4-dehydrogenating)</fullName>
        <ecNumber evidence="15">1.14.99.56</ecNumber>
    </recommendedName>
</protein>
<evidence type="ECO:0000256" key="11">
    <source>
        <dbReference type="ARBA" id="ARBA00023277"/>
    </source>
</evidence>
<organism evidence="18 19">
    <name type="scientific">Sporormia fimetaria CBS 119925</name>
    <dbReference type="NCBI Taxonomy" id="1340428"/>
    <lineage>
        <taxon>Eukaryota</taxon>
        <taxon>Fungi</taxon>
        <taxon>Dikarya</taxon>
        <taxon>Ascomycota</taxon>
        <taxon>Pezizomycotina</taxon>
        <taxon>Dothideomycetes</taxon>
        <taxon>Pleosporomycetidae</taxon>
        <taxon>Pleosporales</taxon>
        <taxon>Sporormiaceae</taxon>
        <taxon>Sporormia</taxon>
    </lineage>
</organism>
<comment type="cofactor">
    <cofactor evidence="1">
        <name>Cu(2+)</name>
        <dbReference type="ChEBI" id="CHEBI:29036"/>
    </cofactor>
</comment>
<name>A0A6A6UYI0_9PLEO</name>
<dbReference type="EC" id="1.14.99.56" evidence="15"/>
<comment type="subcellular location">
    <subcellularLocation>
        <location evidence="2">Secreted</location>
    </subcellularLocation>
</comment>
<dbReference type="GO" id="GO:0046872">
    <property type="term" value="F:metal ion binding"/>
    <property type="evidence" value="ECO:0007669"/>
    <property type="project" value="UniProtKB-KW"/>
</dbReference>
<evidence type="ECO:0000256" key="5">
    <source>
        <dbReference type="ARBA" id="ARBA00022729"/>
    </source>
</evidence>
<evidence type="ECO:0000313" key="19">
    <source>
        <dbReference type="Proteomes" id="UP000799440"/>
    </source>
</evidence>
<evidence type="ECO:0000256" key="7">
    <source>
        <dbReference type="ARBA" id="ARBA00023002"/>
    </source>
</evidence>
<dbReference type="OrthoDB" id="5271017at2759"/>
<dbReference type="CDD" id="cd21175">
    <property type="entry name" value="LPMO_AA9"/>
    <property type="match status" value="1"/>
</dbReference>
<dbReference type="Gene3D" id="2.70.50.70">
    <property type="match status" value="1"/>
</dbReference>
<comment type="similarity">
    <text evidence="13">Belongs to the polysaccharide monooxygenase AA9 family.</text>
</comment>
<evidence type="ECO:0000256" key="1">
    <source>
        <dbReference type="ARBA" id="ARBA00001973"/>
    </source>
</evidence>
<evidence type="ECO:0000256" key="2">
    <source>
        <dbReference type="ARBA" id="ARBA00004613"/>
    </source>
</evidence>
<dbReference type="InterPro" id="IPR049892">
    <property type="entry name" value="AA9"/>
</dbReference>
<accession>A0A6A6UYI0</accession>
<evidence type="ECO:0000256" key="8">
    <source>
        <dbReference type="ARBA" id="ARBA00023008"/>
    </source>
</evidence>
<feature type="chain" id="PRO_5025354369" description="lytic cellulose monooxygenase (C4-dehydrogenating)" evidence="16">
    <location>
        <begin position="17"/>
        <end position="232"/>
    </location>
</feature>
<keyword evidence="11" id="KW-0119">Carbohydrate metabolism</keyword>
<evidence type="ECO:0000259" key="17">
    <source>
        <dbReference type="Pfam" id="PF03443"/>
    </source>
</evidence>
<keyword evidence="5 16" id="KW-0732">Signal</keyword>
<dbReference type="EMBL" id="MU006598">
    <property type="protein sequence ID" value="KAF2743332.1"/>
    <property type="molecule type" value="Genomic_DNA"/>
</dbReference>